<accession>A0AAD5SAL6</accession>
<dbReference type="InterPro" id="IPR035439">
    <property type="entry name" value="UPF0145_dom_sf"/>
</dbReference>
<dbReference type="InterPro" id="IPR038983">
    <property type="entry name" value="C2CD5"/>
</dbReference>
<dbReference type="InterPro" id="IPR057815">
    <property type="entry name" value="C2CD5_C"/>
</dbReference>
<protein>
    <recommendedName>
        <fullName evidence="1">C2CD5 C-terminal domain-containing protein</fullName>
    </recommendedName>
</protein>
<dbReference type="Proteomes" id="UP001212841">
    <property type="component" value="Unassembled WGS sequence"/>
</dbReference>
<feature type="domain" description="C2CD5 C-terminal" evidence="1">
    <location>
        <begin position="71"/>
        <end position="168"/>
    </location>
</feature>
<sequence length="178" mass="18427">GGDVVQDSSGRFSVSGRSMRRVTTNTEMAVGSPAVERKGSPAIGGGGAASLHGPSGLAFPSVGVDPVFVEITPLYYIPGGKVEKFLGRLSLHFVKEAAMTYEMGAGLNGMGGFSHTFLVEMQGVCRAHAVALGGNAIIGFTVDQIVVNEGMKNQGYGLISVSGDVMKVGYEKNNIKEG</sequence>
<evidence type="ECO:0000313" key="2">
    <source>
        <dbReference type="EMBL" id="KAJ3049633.1"/>
    </source>
</evidence>
<dbReference type="GO" id="GO:0072659">
    <property type="term" value="P:protein localization to plasma membrane"/>
    <property type="evidence" value="ECO:0007669"/>
    <property type="project" value="TreeGrafter"/>
</dbReference>
<dbReference type="PANTHER" id="PTHR37412">
    <property type="entry name" value="C2 DOMAIN-CONTAINING PROTEIN 5"/>
    <property type="match status" value="1"/>
</dbReference>
<evidence type="ECO:0000313" key="3">
    <source>
        <dbReference type="Proteomes" id="UP001212841"/>
    </source>
</evidence>
<dbReference type="GO" id="GO:0005544">
    <property type="term" value="F:calcium-dependent phospholipid binding"/>
    <property type="evidence" value="ECO:0007669"/>
    <property type="project" value="InterPro"/>
</dbReference>
<evidence type="ECO:0000259" key="1">
    <source>
        <dbReference type="Pfam" id="PF23128"/>
    </source>
</evidence>
<proteinExistence type="predicted"/>
<dbReference type="GO" id="GO:0090314">
    <property type="term" value="P:positive regulation of protein targeting to membrane"/>
    <property type="evidence" value="ECO:0007669"/>
    <property type="project" value="TreeGrafter"/>
</dbReference>
<keyword evidence="3" id="KW-1185">Reference proteome</keyword>
<dbReference type="PANTHER" id="PTHR37412:SF2">
    <property type="entry name" value="C2 DOMAIN-CONTAINING PROTEIN 5"/>
    <property type="match status" value="1"/>
</dbReference>
<dbReference type="EMBL" id="JADGJD010000616">
    <property type="protein sequence ID" value="KAJ3049633.1"/>
    <property type="molecule type" value="Genomic_DNA"/>
</dbReference>
<organism evidence="2 3">
    <name type="scientific">Rhizophlyctis rosea</name>
    <dbReference type="NCBI Taxonomy" id="64517"/>
    <lineage>
        <taxon>Eukaryota</taxon>
        <taxon>Fungi</taxon>
        <taxon>Fungi incertae sedis</taxon>
        <taxon>Chytridiomycota</taxon>
        <taxon>Chytridiomycota incertae sedis</taxon>
        <taxon>Chytridiomycetes</taxon>
        <taxon>Rhizophlyctidales</taxon>
        <taxon>Rhizophlyctidaceae</taxon>
        <taxon>Rhizophlyctis</taxon>
    </lineage>
</organism>
<dbReference type="SUPFAM" id="SSF117782">
    <property type="entry name" value="YbjQ-like"/>
    <property type="match status" value="1"/>
</dbReference>
<feature type="non-terminal residue" evidence="2">
    <location>
        <position position="1"/>
    </location>
</feature>
<dbReference type="GO" id="GO:0010828">
    <property type="term" value="P:positive regulation of D-glucose transmembrane transport"/>
    <property type="evidence" value="ECO:0007669"/>
    <property type="project" value="TreeGrafter"/>
</dbReference>
<dbReference type="GO" id="GO:0005509">
    <property type="term" value="F:calcium ion binding"/>
    <property type="evidence" value="ECO:0007669"/>
    <property type="project" value="TreeGrafter"/>
</dbReference>
<dbReference type="GO" id="GO:0031340">
    <property type="term" value="P:positive regulation of vesicle fusion"/>
    <property type="evidence" value="ECO:0007669"/>
    <property type="project" value="TreeGrafter"/>
</dbReference>
<reference evidence="2" key="1">
    <citation type="submission" date="2020-05" db="EMBL/GenBank/DDBJ databases">
        <title>Phylogenomic resolution of chytrid fungi.</title>
        <authorList>
            <person name="Stajich J.E."/>
            <person name="Amses K."/>
            <person name="Simmons R."/>
            <person name="Seto K."/>
            <person name="Myers J."/>
            <person name="Bonds A."/>
            <person name="Quandt C.A."/>
            <person name="Barry K."/>
            <person name="Liu P."/>
            <person name="Grigoriev I."/>
            <person name="Longcore J.E."/>
            <person name="James T.Y."/>
        </authorList>
    </citation>
    <scope>NUCLEOTIDE SEQUENCE</scope>
    <source>
        <strain evidence="2">JEL0318</strain>
    </source>
</reference>
<dbReference type="GO" id="GO:0005886">
    <property type="term" value="C:plasma membrane"/>
    <property type="evidence" value="ECO:0007669"/>
    <property type="project" value="TreeGrafter"/>
</dbReference>
<dbReference type="AlphaFoldDB" id="A0AAD5SAL6"/>
<name>A0AAD5SAL6_9FUNG</name>
<gene>
    <name evidence="2" type="ORF">HK097_009383</name>
</gene>
<dbReference type="GO" id="GO:0065002">
    <property type="term" value="P:intracellular protein transmembrane transport"/>
    <property type="evidence" value="ECO:0007669"/>
    <property type="project" value="TreeGrafter"/>
</dbReference>
<comment type="caution">
    <text evidence="2">The sequence shown here is derived from an EMBL/GenBank/DDBJ whole genome shotgun (WGS) entry which is preliminary data.</text>
</comment>
<dbReference type="Pfam" id="PF23128">
    <property type="entry name" value="YbjQ_4"/>
    <property type="match status" value="1"/>
</dbReference>